<name>A0A5N8XFX8_9ACTN</name>
<comment type="caution">
    <text evidence="3">The sequence shown here is derived from an EMBL/GenBank/DDBJ whole genome shotgun (WGS) entry which is preliminary data.</text>
</comment>
<dbReference type="EMBL" id="VJZC01000084">
    <property type="protein sequence ID" value="MPY58423.1"/>
    <property type="molecule type" value="Genomic_DNA"/>
</dbReference>
<dbReference type="AlphaFoldDB" id="A0A5N8XFX8"/>
<gene>
    <name evidence="3" type="ORF">FNH08_14965</name>
</gene>
<feature type="region of interest" description="Disordered" evidence="1">
    <location>
        <begin position="156"/>
        <end position="178"/>
    </location>
</feature>
<evidence type="ECO:0000259" key="2">
    <source>
        <dbReference type="Pfam" id="PF20000"/>
    </source>
</evidence>
<dbReference type="OrthoDB" id="3695780at2"/>
<accession>A0A5N8XFX8</accession>
<feature type="domain" description="FtsH ternary system" evidence="2">
    <location>
        <begin position="1"/>
        <end position="255"/>
    </location>
</feature>
<keyword evidence="4" id="KW-1185">Reference proteome</keyword>
<dbReference type="InterPro" id="IPR045482">
    <property type="entry name" value="fvmX2"/>
</dbReference>
<reference evidence="3 4" key="1">
    <citation type="submission" date="2019-07" db="EMBL/GenBank/DDBJ databases">
        <title>New species of Amycolatopsis and Streptomyces.</title>
        <authorList>
            <person name="Duangmal K."/>
            <person name="Teo W.F.A."/>
            <person name="Lipun K."/>
        </authorList>
    </citation>
    <scope>NUCLEOTIDE SEQUENCE [LARGE SCALE GENOMIC DNA]</scope>
    <source>
        <strain evidence="3 4">NBRC 106415</strain>
    </source>
</reference>
<sequence length="258" mass="28525">MCNPRRVRVRATRELAHAWEQEIRRRVTRTGEAQGEARIREPLGESVGAPALAALPAVLARTPGWEQDEDGLFRHDLHGGSVVYDPATRELEISARVTATVTASGEAATSVRAEVHDTVEAEGEGMYYDDNWGGRTEEDATRDAHEDLERAFAAARGRRMDEERRRAEDREGEALDQQAAARADRAYAAAADARTAELRAAAEDSLFAVGVEGRNLFHRALAEAYRDALLAYARQRGAERLNVSETDGVLEIEFDLRV</sequence>
<evidence type="ECO:0000313" key="3">
    <source>
        <dbReference type="EMBL" id="MPY58423.1"/>
    </source>
</evidence>
<protein>
    <submittedName>
        <fullName evidence="3">Molecular chaperone DnaJ</fullName>
    </submittedName>
</protein>
<organism evidence="3 4">
    <name type="scientific">Streptomyces spongiae</name>
    <dbReference type="NCBI Taxonomy" id="565072"/>
    <lineage>
        <taxon>Bacteria</taxon>
        <taxon>Bacillati</taxon>
        <taxon>Actinomycetota</taxon>
        <taxon>Actinomycetes</taxon>
        <taxon>Kitasatosporales</taxon>
        <taxon>Streptomycetaceae</taxon>
        <taxon>Streptomyces</taxon>
    </lineage>
</organism>
<feature type="compositionally biased region" description="Basic and acidic residues" evidence="1">
    <location>
        <begin position="158"/>
        <end position="173"/>
    </location>
</feature>
<evidence type="ECO:0000256" key="1">
    <source>
        <dbReference type="SAM" id="MobiDB-lite"/>
    </source>
</evidence>
<dbReference type="Pfam" id="PF20000">
    <property type="entry name" value="fvmX2"/>
    <property type="match status" value="1"/>
</dbReference>
<dbReference type="Proteomes" id="UP000400924">
    <property type="component" value="Unassembled WGS sequence"/>
</dbReference>
<proteinExistence type="predicted"/>
<dbReference type="RefSeq" id="WP_152771968.1">
    <property type="nucleotide sequence ID" value="NZ_VJZC01000084.1"/>
</dbReference>
<evidence type="ECO:0000313" key="4">
    <source>
        <dbReference type="Proteomes" id="UP000400924"/>
    </source>
</evidence>